<dbReference type="PROSITE" id="PS00211">
    <property type="entry name" value="ABC_TRANSPORTER_1"/>
    <property type="match status" value="1"/>
</dbReference>
<evidence type="ECO:0000259" key="9">
    <source>
        <dbReference type="PROSITE" id="PS50929"/>
    </source>
</evidence>
<evidence type="ECO:0000256" key="7">
    <source>
        <dbReference type="SAM" id="Phobius"/>
    </source>
</evidence>
<dbReference type="InterPro" id="IPR017871">
    <property type="entry name" value="ABC_transporter-like_CS"/>
</dbReference>
<reference evidence="10 11" key="1">
    <citation type="submission" date="2016-10" db="EMBL/GenBank/DDBJ databases">
        <authorList>
            <person name="de Groot N.N."/>
        </authorList>
    </citation>
    <scope>NUCLEOTIDE SEQUENCE [LARGE SCALE GENOMIC DNA]</scope>
    <source>
        <strain evidence="10 11">DSM 13760</strain>
    </source>
</reference>
<evidence type="ECO:0000256" key="3">
    <source>
        <dbReference type="ARBA" id="ARBA00022741"/>
    </source>
</evidence>
<dbReference type="Pfam" id="PF00664">
    <property type="entry name" value="ABC_membrane"/>
    <property type="match status" value="1"/>
</dbReference>
<feature type="transmembrane region" description="Helical" evidence="7">
    <location>
        <begin position="158"/>
        <end position="176"/>
    </location>
</feature>
<dbReference type="GO" id="GO:0016887">
    <property type="term" value="F:ATP hydrolysis activity"/>
    <property type="evidence" value="ECO:0007669"/>
    <property type="project" value="InterPro"/>
</dbReference>
<feature type="transmembrane region" description="Helical" evidence="7">
    <location>
        <begin position="53"/>
        <end position="73"/>
    </location>
</feature>
<evidence type="ECO:0000256" key="4">
    <source>
        <dbReference type="ARBA" id="ARBA00022840"/>
    </source>
</evidence>
<dbReference type="PANTHER" id="PTHR24221:SF654">
    <property type="entry name" value="ATP-BINDING CASSETTE SUB-FAMILY B MEMBER 6"/>
    <property type="match status" value="1"/>
</dbReference>
<evidence type="ECO:0000256" key="2">
    <source>
        <dbReference type="ARBA" id="ARBA00022692"/>
    </source>
</evidence>
<keyword evidence="5 7" id="KW-1133">Transmembrane helix</keyword>
<proteinExistence type="predicted"/>
<dbReference type="OrthoDB" id="9806127at2"/>
<dbReference type="GO" id="GO:0005886">
    <property type="term" value="C:plasma membrane"/>
    <property type="evidence" value="ECO:0007669"/>
    <property type="project" value="UniProtKB-SubCell"/>
</dbReference>
<dbReference type="Gene3D" id="3.40.50.300">
    <property type="entry name" value="P-loop containing nucleotide triphosphate hydrolases"/>
    <property type="match status" value="1"/>
</dbReference>
<dbReference type="GO" id="GO:0140359">
    <property type="term" value="F:ABC-type transporter activity"/>
    <property type="evidence" value="ECO:0007669"/>
    <property type="project" value="InterPro"/>
</dbReference>
<keyword evidence="2 7" id="KW-0812">Transmembrane</keyword>
<evidence type="ECO:0000313" key="11">
    <source>
        <dbReference type="Proteomes" id="UP000198948"/>
    </source>
</evidence>
<keyword evidence="3" id="KW-0547">Nucleotide-binding</keyword>
<feature type="transmembrane region" description="Helical" evidence="7">
    <location>
        <begin position="20"/>
        <end position="41"/>
    </location>
</feature>
<evidence type="ECO:0000256" key="5">
    <source>
        <dbReference type="ARBA" id="ARBA00022989"/>
    </source>
</evidence>
<dbReference type="RefSeq" id="WP_092653312.1">
    <property type="nucleotide sequence ID" value="NZ_FOHA01000016.1"/>
</dbReference>
<dbReference type="SUPFAM" id="SSF52540">
    <property type="entry name" value="P-loop containing nucleoside triphosphate hydrolases"/>
    <property type="match status" value="1"/>
</dbReference>
<dbReference type="InterPro" id="IPR011527">
    <property type="entry name" value="ABC1_TM_dom"/>
</dbReference>
<dbReference type="GO" id="GO:0005524">
    <property type="term" value="F:ATP binding"/>
    <property type="evidence" value="ECO:0007669"/>
    <property type="project" value="UniProtKB-KW"/>
</dbReference>
<dbReference type="PANTHER" id="PTHR24221">
    <property type="entry name" value="ATP-BINDING CASSETTE SUB-FAMILY B"/>
    <property type="match status" value="1"/>
</dbReference>
<protein>
    <submittedName>
        <fullName evidence="10">ABC-type transport system involved in cytochrome bd biosynthesis, ATPase and permease components</fullName>
    </submittedName>
</protein>
<dbReference type="PROSITE" id="PS50893">
    <property type="entry name" value="ABC_TRANSPORTER_2"/>
    <property type="match status" value="1"/>
</dbReference>
<comment type="subcellular location">
    <subcellularLocation>
        <location evidence="1">Cell membrane</location>
        <topology evidence="1">Multi-pass membrane protein</topology>
    </subcellularLocation>
</comment>
<name>A0A1H9TT59_9LACT</name>
<dbReference type="STRING" id="142588.SAMN04488559_11614"/>
<organism evidence="10 11">
    <name type="scientific">Isobaculum melis</name>
    <dbReference type="NCBI Taxonomy" id="142588"/>
    <lineage>
        <taxon>Bacteria</taxon>
        <taxon>Bacillati</taxon>
        <taxon>Bacillota</taxon>
        <taxon>Bacilli</taxon>
        <taxon>Lactobacillales</taxon>
        <taxon>Carnobacteriaceae</taxon>
        <taxon>Isobaculum</taxon>
    </lineage>
</organism>
<feature type="transmembrane region" description="Helical" evidence="7">
    <location>
        <begin position="236"/>
        <end position="258"/>
    </location>
</feature>
<dbReference type="SMART" id="SM00382">
    <property type="entry name" value="AAA"/>
    <property type="match status" value="1"/>
</dbReference>
<dbReference type="InterPro" id="IPR039421">
    <property type="entry name" value="Type_1_exporter"/>
</dbReference>
<sequence length="572" mass="64188">MIDKRLFQLVDKKPLFQLVALRLVHLLLSMSTWLCFAFGIAQLIEKQQLSQPVLLGASIILLLAGKTVLHYLMEKRVYDSSAQLRLNMREKVMAKAFRLGDTNGQLPASTLSQLAIDGIEQLEIYYARFLPQLFYCVFASLIIFCTLVFFAWQPAVILLIGIPLIPVTIMLVMKIAKKILHHYWGKYTNLGASFYENLQGFRVLKAFNFDGIKEAEMVQEAEGFRKITMRLLSMQLNSITIMDLISYGGAGLGIGFALKAFIQGQTSLMGMLLFILLSAEVFIPMRQLGSLFHVAMNGISACGRLFDYLEIPEVTYGTQHLTETLTTISSENLSYGYEEVDTALADIELTLKKGQFTAFVGKSGSGKSTLAKILVGRFLDYQGNLQWNQTDIHAFSRDTLRNKGVLVDSHAYLYPTTIKENLLLADATASDERLASVLTQAGLLDEIMAMQNQMQTLLEENASNLSGGQRQRLIVAQALLKNADFYVFDEITSGVDQKSEEQLLATVHALSKEKIVLFVSHRLYNTLDADQVYVLESSKIVAHGTPQQLLEKEGFFKEYFHSENELLRGQSR</sequence>
<dbReference type="Pfam" id="PF00005">
    <property type="entry name" value="ABC_tran"/>
    <property type="match status" value="1"/>
</dbReference>
<dbReference type="InterPro" id="IPR027417">
    <property type="entry name" value="P-loop_NTPase"/>
</dbReference>
<evidence type="ECO:0000259" key="8">
    <source>
        <dbReference type="PROSITE" id="PS50893"/>
    </source>
</evidence>
<dbReference type="InterPro" id="IPR003439">
    <property type="entry name" value="ABC_transporter-like_ATP-bd"/>
</dbReference>
<keyword evidence="11" id="KW-1185">Reference proteome</keyword>
<dbReference type="PROSITE" id="PS50929">
    <property type="entry name" value="ABC_TM1F"/>
    <property type="match status" value="1"/>
</dbReference>
<evidence type="ECO:0000313" key="10">
    <source>
        <dbReference type="EMBL" id="SES00222.1"/>
    </source>
</evidence>
<dbReference type="AlphaFoldDB" id="A0A1H9TT59"/>
<feature type="domain" description="ABC transmembrane type-1" evidence="9">
    <location>
        <begin position="18"/>
        <end position="297"/>
    </location>
</feature>
<keyword evidence="4" id="KW-0067">ATP-binding</keyword>
<dbReference type="InterPro" id="IPR003593">
    <property type="entry name" value="AAA+_ATPase"/>
</dbReference>
<dbReference type="GO" id="GO:0034040">
    <property type="term" value="F:ATPase-coupled lipid transmembrane transporter activity"/>
    <property type="evidence" value="ECO:0007669"/>
    <property type="project" value="TreeGrafter"/>
</dbReference>
<gene>
    <name evidence="10" type="ORF">SAMN04488559_11614</name>
</gene>
<dbReference type="Proteomes" id="UP000198948">
    <property type="component" value="Unassembled WGS sequence"/>
</dbReference>
<keyword evidence="6 7" id="KW-0472">Membrane</keyword>
<accession>A0A1H9TT59</accession>
<dbReference type="InterPro" id="IPR036640">
    <property type="entry name" value="ABC1_TM_sf"/>
</dbReference>
<dbReference type="EMBL" id="FOHA01000016">
    <property type="protein sequence ID" value="SES00222.1"/>
    <property type="molecule type" value="Genomic_DNA"/>
</dbReference>
<dbReference type="Gene3D" id="1.20.1560.10">
    <property type="entry name" value="ABC transporter type 1, transmembrane domain"/>
    <property type="match status" value="1"/>
</dbReference>
<evidence type="ECO:0000256" key="1">
    <source>
        <dbReference type="ARBA" id="ARBA00004651"/>
    </source>
</evidence>
<feature type="transmembrane region" description="Helical" evidence="7">
    <location>
        <begin position="133"/>
        <end position="152"/>
    </location>
</feature>
<dbReference type="SUPFAM" id="SSF90123">
    <property type="entry name" value="ABC transporter transmembrane region"/>
    <property type="match status" value="1"/>
</dbReference>
<feature type="domain" description="ABC transporter" evidence="8">
    <location>
        <begin position="328"/>
        <end position="562"/>
    </location>
</feature>
<evidence type="ECO:0000256" key="6">
    <source>
        <dbReference type="ARBA" id="ARBA00023136"/>
    </source>
</evidence>